<keyword evidence="2" id="KW-1185">Reference proteome</keyword>
<comment type="caution">
    <text evidence="1">The sequence shown here is derived from an EMBL/GenBank/DDBJ whole genome shotgun (WGS) entry which is preliminary data.</text>
</comment>
<evidence type="ECO:0000313" key="1">
    <source>
        <dbReference type="EMBL" id="TDR43180.1"/>
    </source>
</evidence>
<evidence type="ECO:0000313" key="2">
    <source>
        <dbReference type="Proteomes" id="UP000295293"/>
    </source>
</evidence>
<sequence length="60" mass="6935">MQAAARQTLTDIRTIQRLECYVRCARAELASNPDDDLLREFIRLNESLIRDERAKLLSTA</sequence>
<proteinExistence type="predicted"/>
<dbReference type="AlphaFoldDB" id="A0A4R6YWH0"/>
<name>A0A4R6YWH0_9GAMM</name>
<dbReference type="OrthoDB" id="5962533at2"/>
<dbReference type="RefSeq" id="WP_133819090.1">
    <property type="nucleotide sequence ID" value="NZ_SNZH01000007.1"/>
</dbReference>
<accession>A0A4R6YWH0</accession>
<dbReference type="Proteomes" id="UP000295293">
    <property type="component" value="Unassembled WGS sequence"/>
</dbReference>
<reference evidence="1 2" key="1">
    <citation type="submission" date="2019-03" db="EMBL/GenBank/DDBJ databases">
        <title>Genomic Encyclopedia of Type Strains, Phase IV (KMG-IV): sequencing the most valuable type-strain genomes for metagenomic binning, comparative biology and taxonomic classification.</title>
        <authorList>
            <person name="Goeker M."/>
        </authorList>
    </citation>
    <scope>NUCLEOTIDE SEQUENCE [LARGE SCALE GENOMIC DNA]</scope>
    <source>
        <strain evidence="1 2">DSM 21667</strain>
    </source>
</reference>
<dbReference type="EMBL" id="SNZH01000007">
    <property type="protein sequence ID" value="TDR43180.1"/>
    <property type="molecule type" value="Genomic_DNA"/>
</dbReference>
<gene>
    <name evidence="1" type="ORF">DFR29_107189</name>
</gene>
<protein>
    <submittedName>
        <fullName evidence="1">Uncharacterized protein</fullName>
    </submittedName>
</protein>
<organism evidence="1 2">
    <name type="scientific">Tahibacter aquaticus</name>
    <dbReference type="NCBI Taxonomy" id="520092"/>
    <lineage>
        <taxon>Bacteria</taxon>
        <taxon>Pseudomonadati</taxon>
        <taxon>Pseudomonadota</taxon>
        <taxon>Gammaproteobacteria</taxon>
        <taxon>Lysobacterales</taxon>
        <taxon>Rhodanobacteraceae</taxon>
        <taxon>Tahibacter</taxon>
    </lineage>
</organism>